<evidence type="ECO:0000259" key="2">
    <source>
        <dbReference type="PROSITE" id="PS51352"/>
    </source>
</evidence>
<evidence type="ECO:0000313" key="4">
    <source>
        <dbReference type="Proteomes" id="UP000192491"/>
    </source>
</evidence>
<gene>
    <name evidence="3" type="ORF">BWK73_48900</name>
</gene>
<name>A0A1Y1Q942_9GAMM</name>
<comment type="caution">
    <text evidence="3">The sequence shown here is derived from an EMBL/GenBank/DDBJ whole genome shotgun (WGS) entry which is preliminary data.</text>
</comment>
<dbReference type="EMBL" id="MTEJ01000660">
    <property type="protein sequence ID" value="OQX00294.1"/>
    <property type="molecule type" value="Genomic_DNA"/>
</dbReference>
<feature type="domain" description="Thioredoxin" evidence="2">
    <location>
        <begin position="49"/>
        <end position="188"/>
    </location>
</feature>
<accession>A0A1Y1Q942</accession>
<dbReference type="GO" id="GO:0016491">
    <property type="term" value="F:oxidoreductase activity"/>
    <property type="evidence" value="ECO:0007669"/>
    <property type="project" value="InterPro"/>
</dbReference>
<dbReference type="SUPFAM" id="SSF52833">
    <property type="entry name" value="Thioredoxin-like"/>
    <property type="match status" value="1"/>
</dbReference>
<feature type="transmembrane region" description="Helical" evidence="1">
    <location>
        <begin position="12"/>
        <end position="32"/>
    </location>
</feature>
<evidence type="ECO:0000313" key="3">
    <source>
        <dbReference type="EMBL" id="OQX00294.1"/>
    </source>
</evidence>
<protein>
    <recommendedName>
        <fullName evidence="2">Thioredoxin domain-containing protein</fullName>
    </recommendedName>
</protein>
<dbReference type="AlphaFoldDB" id="A0A1Y1Q942"/>
<dbReference type="Proteomes" id="UP000192491">
    <property type="component" value="Unassembled WGS sequence"/>
</dbReference>
<dbReference type="Gene3D" id="3.40.30.10">
    <property type="entry name" value="Glutaredoxin"/>
    <property type="match status" value="1"/>
</dbReference>
<dbReference type="InterPro" id="IPR013766">
    <property type="entry name" value="Thioredoxin_domain"/>
</dbReference>
<dbReference type="PANTHER" id="PTHR42852:SF18">
    <property type="entry name" value="CHROMOSOME UNDETERMINED SCAFFOLD_47, WHOLE GENOME SHOTGUN SEQUENCE"/>
    <property type="match status" value="1"/>
</dbReference>
<dbReference type="InterPro" id="IPR036249">
    <property type="entry name" value="Thioredoxin-like_sf"/>
</dbReference>
<dbReference type="CDD" id="cd02966">
    <property type="entry name" value="TlpA_like_family"/>
    <property type="match status" value="1"/>
</dbReference>
<dbReference type="PROSITE" id="PS51352">
    <property type="entry name" value="THIOREDOXIN_2"/>
    <property type="match status" value="1"/>
</dbReference>
<keyword evidence="1" id="KW-1133">Transmembrane helix</keyword>
<dbReference type="PANTHER" id="PTHR42852">
    <property type="entry name" value="THIOL:DISULFIDE INTERCHANGE PROTEIN DSBE"/>
    <property type="match status" value="1"/>
</dbReference>
<dbReference type="InterPro" id="IPR050553">
    <property type="entry name" value="Thioredoxin_ResA/DsbE_sf"/>
</dbReference>
<evidence type="ECO:0000256" key="1">
    <source>
        <dbReference type="SAM" id="Phobius"/>
    </source>
</evidence>
<proteinExistence type="predicted"/>
<organism evidence="3 4">
    <name type="scientific">Thiothrix lacustris</name>
    <dbReference type="NCBI Taxonomy" id="525917"/>
    <lineage>
        <taxon>Bacteria</taxon>
        <taxon>Pseudomonadati</taxon>
        <taxon>Pseudomonadota</taxon>
        <taxon>Gammaproteobacteria</taxon>
        <taxon>Thiotrichales</taxon>
        <taxon>Thiotrichaceae</taxon>
        <taxon>Thiothrix</taxon>
    </lineage>
</organism>
<reference evidence="3 4" key="1">
    <citation type="submission" date="2017-01" db="EMBL/GenBank/DDBJ databases">
        <title>Novel large sulfur bacteria in the metagenomes of groundwater-fed chemosynthetic microbial mats in the Lake Huron basin.</title>
        <authorList>
            <person name="Sharrar A.M."/>
            <person name="Flood B.E."/>
            <person name="Bailey J.V."/>
            <person name="Jones D.S."/>
            <person name="Biddanda B."/>
            <person name="Ruberg S.A."/>
            <person name="Marcus D.N."/>
            <person name="Dick G.J."/>
        </authorList>
    </citation>
    <scope>NUCLEOTIDE SEQUENCE [LARGE SCALE GENOMIC DNA]</scope>
    <source>
        <strain evidence="3">A8</strain>
    </source>
</reference>
<dbReference type="InterPro" id="IPR013740">
    <property type="entry name" value="Redoxin"/>
</dbReference>
<sequence length="190" mass="21014">MEVCDFTRDAGNIYLFLIIIIEICEQMCMLVIGNTLKYALTTILVVVVGCADKTVTPLDLPALSGERVHIPDVQGKLTWVNTWSTSCAICLKELPDVEALQHDYADQLQVVAIALPSDPPNTVLDVQTRLQLTLPVALDLEGQAARQFAPDLVVPRHHLLDAHGRILHSVQGKLTVAQMRTMLEQHFPSQ</sequence>
<dbReference type="Pfam" id="PF08534">
    <property type="entry name" value="Redoxin"/>
    <property type="match status" value="1"/>
</dbReference>
<keyword evidence="1" id="KW-0812">Transmembrane</keyword>
<keyword evidence="1" id="KW-0472">Membrane</keyword>